<dbReference type="Gene3D" id="1.10.10.10">
    <property type="entry name" value="Winged helix-like DNA-binding domain superfamily/Winged helix DNA-binding domain"/>
    <property type="match status" value="1"/>
</dbReference>
<dbReference type="PRINTS" id="PR00035">
    <property type="entry name" value="HTHGNTR"/>
</dbReference>
<dbReference type="Gene3D" id="1.20.120.530">
    <property type="entry name" value="GntR ligand-binding domain-like"/>
    <property type="match status" value="1"/>
</dbReference>
<protein>
    <recommendedName>
        <fullName evidence="4">HTH gntR-type domain-containing protein</fullName>
    </recommendedName>
</protein>
<name>A0A0T5NTF7_9RHOB</name>
<dbReference type="SUPFAM" id="SSF48008">
    <property type="entry name" value="GntR ligand-binding domain-like"/>
    <property type="match status" value="1"/>
</dbReference>
<gene>
    <name evidence="5" type="ORF">XM53_14020</name>
</gene>
<dbReference type="PROSITE" id="PS50949">
    <property type="entry name" value="HTH_GNTR"/>
    <property type="match status" value="1"/>
</dbReference>
<evidence type="ECO:0000259" key="4">
    <source>
        <dbReference type="PROSITE" id="PS50949"/>
    </source>
</evidence>
<dbReference type="Pfam" id="PF07729">
    <property type="entry name" value="FCD"/>
    <property type="match status" value="1"/>
</dbReference>
<dbReference type="Proteomes" id="UP000051295">
    <property type="component" value="Unassembled WGS sequence"/>
</dbReference>
<dbReference type="GO" id="GO:0003677">
    <property type="term" value="F:DNA binding"/>
    <property type="evidence" value="ECO:0007669"/>
    <property type="project" value="UniProtKB-KW"/>
</dbReference>
<dbReference type="PANTHER" id="PTHR43537:SF5">
    <property type="entry name" value="UXU OPERON TRANSCRIPTIONAL REGULATOR"/>
    <property type="match status" value="1"/>
</dbReference>
<keyword evidence="1" id="KW-0805">Transcription regulation</keyword>
<dbReference type="GO" id="GO:0003700">
    <property type="term" value="F:DNA-binding transcription factor activity"/>
    <property type="evidence" value="ECO:0007669"/>
    <property type="project" value="InterPro"/>
</dbReference>
<dbReference type="CDD" id="cd07377">
    <property type="entry name" value="WHTH_GntR"/>
    <property type="match status" value="1"/>
</dbReference>
<evidence type="ECO:0000256" key="1">
    <source>
        <dbReference type="ARBA" id="ARBA00023015"/>
    </source>
</evidence>
<accession>A0A0T5NTF7</accession>
<dbReference type="PANTHER" id="PTHR43537">
    <property type="entry name" value="TRANSCRIPTIONAL REGULATOR, GNTR FAMILY"/>
    <property type="match status" value="1"/>
</dbReference>
<dbReference type="EMBL" id="LAXJ01000016">
    <property type="protein sequence ID" value="KRS11919.1"/>
    <property type="molecule type" value="Genomic_DNA"/>
</dbReference>
<reference evidence="5 6" key="1">
    <citation type="submission" date="2015-04" db="EMBL/GenBank/DDBJ databases">
        <title>The draft genome sequence of Roseovarius sp.R12b.</title>
        <authorList>
            <person name="Li G."/>
            <person name="Lai Q."/>
            <person name="Shao Z."/>
            <person name="Yan P."/>
        </authorList>
    </citation>
    <scope>NUCLEOTIDE SEQUENCE [LARGE SCALE GENOMIC DNA]</scope>
    <source>
        <strain evidence="5 6">R12B</strain>
    </source>
</reference>
<dbReference type="Pfam" id="PF00392">
    <property type="entry name" value="GntR"/>
    <property type="match status" value="1"/>
</dbReference>
<proteinExistence type="predicted"/>
<dbReference type="InterPro" id="IPR000524">
    <property type="entry name" value="Tscrpt_reg_HTH_GntR"/>
</dbReference>
<dbReference type="InterPro" id="IPR036388">
    <property type="entry name" value="WH-like_DNA-bd_sf"/>
</dbReference>
<dbReference type="SMART" id="SM00895">
    <property type="entry name" value="FCD"/>
    <property type="match status" value="1"/>
</dbReference>
<dbReference type="STRING" id="1641875.XM53_14020"/>
<dbReference type="PATRIC" id="fig|1641875.4.peg.605"/>
<dbReference type="SMART" id="SM00345">
    <property type="entry name" value="HTH_GNTR"/>
    <property type="match status" value="1"/>
</dbReference>
<evidence type="ECO:0000256" key="3">
    <source>
        <dbReference type="ARBA" id="ARBA00023163"/>
    </source>
</evidence>
<dbReference type="InterPro" id="IPR011711">
    <property type="entry name" value="GntR_C"/>
</dbReference>
<keyword evidence="6" id="KW-1185">Reference proteome</keyword>
<comment type="caution">
    <text evidence="5">The sequence shown here is derived from an EMBL/GenBank/DDBJ whole genome shotgun (WGS) entry which is preliminary data.</text>
</comment>
<feature type="domain" description="HTH gntR-type" evidence="4">
    <location>
        <begin position="13"/>
        <end position="81"/>
    </location>
</feature>
<sequence>MGVGVDETTQIRTADNEAAATRLRAFIEERNFGPGDRLPSERALLHELGLNRAALRNALQDLEDEGKIWRHVGKGTFMSDPDSAEEQADTTLALSRRTTPVKMMAARLAIEPSIAREAAMNASAEALDRIASAERATHAADDWDAYEAADDDFHRAISEATDNIPLVAIFDRLNSIRRSVTWGAVQRQTPKPSRDHGSFGEHRRIAEAIANHDPDAAQALMRAHLKAVSVRLFGDF</sequence>
<evidence type="ECO:0000256" key="2">
    <source>
        <dbReference type="ARBA" id="ARBA00023125"/>
    </source>
</evidence>
<dbReference type="InterPro" id="IPR008920">
    <property type="entry name" value="TF_FadR/GntR_C"/>
</dbReference>
<dbReference type="AlphaFoldDB" id="A0A0T5NTF7"/>
<evidence type="ECO:0000313" key="5">
    <source>
        <dbReference type="EMBL" id="KRS11919.1"/>
    </source>
</evidence>
<dbReference type="SUPFAM" id="SSF46785">
    <property type="entry name" value="Winged helix' DNA-binding domain"/>
    <property type="match status" value="1"/>
</dbReference>
<dbReference type="InterPro" id="IPR036390">
    <property type="entry name" value="WH_DNA-bd_sf"/>
</dbReference>
<evidence type="ECO:0000313" key="6">
    <source>
        <dbReference type="Proteomes" id="UP000051295"/>
    </source>
</evidence>
<organism evidence="5 6">
    <name type="scientific">Roseovarius atlanticus</name>
    <dbReference type="NCBI Taxonomy" id="1641875"/>
    <lineage>
        <taxon>Bacteria</taxon>
        <taxon>Pseudomonadati</taxon>
        <taxon>Pseudomonadota</taxon>
        <taxon>Alphaproteobacteria</taxon>
        <taxon>Rhodobacterales</taxon>
        <taxon>Roseobacteraceae</taxon>
        <taxon>Roseovarius</taxon>
    </lineage>
</organism>
<keyword evidence="3" id="KW-0804">Transcription</keyword>
<keyword evidence="2" id="KW-0238">DNA-binding</keyword>